<feature type="transmembrane region" description="Helical" evidence="7">
    <location>
        <begin position="13"/>
        <end position="33"/>
    </location>
</feature>
<keyword evidence="8" id="KW-0449">Lipoprotein</keyword>
<dbReference type="EC" id="2.5.1.145" evidence="7"/>
<feature type="transmembrane region" description="Helical" evidence="7">
    <location>
        <begin position="114"/>
        <end position="137"/>
    </location>
</feature>
<dbReference type="GO" id="GO:0042158">
    <property type="term" value="P:lipoprotein biosynthetic process"/>
    <property type="evidence" value="ECO:0007669"/>
    <property type="project" value="UniProtKB-UniRule"/>
</dbReference>
<keyword evidence="6 7" id="KW-0472">Membrane</keyword>
<keyword evidence="2 7" id="KW-1003">Cell membrane</keyword>
<dbReference type="AlphaFoldDB" id="A0A523V0J7"/>
<dbReference type="UniPathway" id="UPA00664"/>
<feature type="transmembrane region" description="Helical" evidence="7">
    <location>
        <begin position="192"/>
        <end position="209"/>
    </location>
</feature>
<dbReference type="GO" id="GO:0005886">
    <property type="term" value="C:plasma membrane"/>
    <property type="evidence" value="ECO:0007669"/>
    <property type="project" value="UniProtKB-SubCell"/>
</dbReference>
<evidence type="ECO:0000313" key="8">
    <source>
        <dbReference type="EMBL" id="TET48229.1"/>
    </source>
</evidence>
<organism evidence="8 9">
    <name type="scientific">Aerophobetes bacterium</name>
    <dbReference type="NCBI Taxonomy" id="2030807"/>
    <lineage>
        <taxon>Bacteria</taxon>
        <taxon>Candidatus Aerophobota</taxon>
    </lineage>
</organism>
<dbReference type="PANTHER" id="PTHR30589:SF0">
    <property type="entry name" value="PHOSPHATIDYLGLYCEROL--PROLIPOPROTEIN DIACYLGLYCERYL TRANSFERASE"/>
    <property type="match status" value="1"/>
</dbReference>
<evidence type="ECO:0000256" key="6">
    <source>
        <dbReference type="ARBA" id="ARBA00023136"/>
    </source>
</evidence>
<comment type="pathway">
    <text evidence="7">Protein modification; lipoprotein biosynthesis (diacylglyceryl transfer).</text>
</comment>
<dbReference type="Pfam" id="PF01790">
    <property type="entry name" value="LGT"/>
    <property type="match status" value="1"/>
</dbReference>
<dbReference type="HAMAP" id="MF_01147">
    <property type="entry name" value="Lgt"/>
    <property type="match status" value="1"/>
</dbReference>
<comment type="similarity">
    <text evidence="1 7">Belongs to the Lgt family.</text>
</comment>
<accession>A0A523V0J7</accession>
<evidence type="ECO:0000256" key="7">
    <source>
        <dbReference type="HAMAP-Rule" id="MF_01147"/>
    </source>
</evidence>
<dbReference type="NCBIfam" id="TIGR00544">
    <property type="entry name" value="lgt"/>
    <property type="match status" value="1"/>
</dbReference>
<feature type="transmembrane region" description="Helical" evidence="7">
    <location>
        <begin position="221"/>
        <end position="245"/>
    </location>
</feature>
<dbReference type="GO" id="GO:0008961">
    <property type="term" value="F:phosphatidylglycerol-prolipoprotein diacylglyceryl transferase activity"/>
    <property type="evidence" value="ECO:0007669"/>
    <property type="project" value="UniProtKB-UniRule"/>
</dbReference>
<comment type="caution">
    <text evidence="8">The sequence shown here is derived from an EMBL/GenBank/DDBJ whole genome shotgun (WGS) entry which is preliminary data.</text>
</comment>
<dbReference type="Proteomes" id="UP000320679">
    <property type="component" value="Unassembled WGS sequence"/>
</dbReference>
<proteinExistence type="inferred from homology"/>
<sequence length="260" mass="29314">MYPVLLRIGNFPIHTYGFLMVLAWAAGVTLFLYQGRKSGLEEEILLGFSFWVILSGVTGARAFYVLGNLYWFLRHPEKILFVWQGGLTLHGGLLFAVISALCYTHRHHLSFWRIANIAAPSIALGIAIGRMGCFFNGCCYGKPWKLGLIFPVTSPAGKAFPYQPIIPTQLISSVDLLAIFFVLSYLRRQDRLGGQLFPFFLLLYSAHRFGIEFLRGDHLPIFLHFTTAQFASIFLAILAFIMLWGKEKLSKGAVRWTGGR</sequence>
<keyword evidence="4 7" id="KW-0812">Transmembrane</keyword>
<evidence type="ECO:0000256" key="4">
    <source>
        <dbReference type="ARBA" id="ARBA00022692"/>
    </source>
</evidence>
<protein>
    <recommendedName>
        <fullName evidence="7">Phosphatidylglycerol--prolipoprotein diacylglyceryl transferase</fullName>
        <ecNumber evidence="7">2.5.1.145</ecNumber>
    </recommendedName>
</protein>
<reference evidence="8 9" key="1">
    <citation type="submission" date="2019-03" db="EMBL/GenBank/DDBJ databases">
        <title>Metabolic potential of uncultured bacteria and archaea associated with petroleum seepage in deep-sea sediments.</title>
        <authorList>
            <person name="Dong X."/>
            <person name="Hubert C."/>
        </authorList>
    </citation>
    <scope>NUCLEOTIDE SEQUENCE [LARGE SCALE GENOMIC DNA]</scope>
    <source>
        <strain evidence="8">E29_bin78</strain>
    </source>
</reference>
<evidence type="ECO:0000256" key="5">
    <source>
        <dbReference type="ARBA" id="ARBA00022989"/>
    </source>
</evidence>
<name>A0A523V0J7_UNCAE</name>
<dbReference type="PANTHER" id="PTHR30589">
    <property type="entry name" value="PROLIPOPROTEIN DIACYLGLYCERYL TRANSFERASE"/>
    <property type="match status" value="1"/>
</dbReference>
<feature type="transmembrane region" description="Helical" evidence="7">
    <location>
        <begin position="45"/>
        <end position="73"/>
    </location>
</feature>
<feature type="binding site" evidence="7">
    <location>
        <position position="130"/>
    </location>
    <ligand>
        <name>a 1,2-diacyl-sn-glycero-3-phospho-(1'-sn-glycerol)</name>
        <dbReference type="ChEBI" id="CHEBI:64716"/>
    </ligand>
</feature>
<evidence type="ECO:0000313" key="9">
    <source>
        <dbReference type="Proteomes" id="UP000320679"/>
    </source>
</evidence>
<evidence type="ECO:0000256" key="3">
    <source>
        <dbReference type="ARBA" id="ARBA00022679"/>
    </source>
</evidence>
<evidence type="ECO:0000256" key="2">
    <source>
        <dbReference type="ARBA" id="ARBA00022475"/>
    </source>
</evidence>
<comment type="subcellular location">
    <subcellularLocation>
        <location evidence="7">Cell membrane</location>
        <topology evidence="7">Multi-pass membrane protein</topology>
    </subcellularLocation>
</comment>
<evidence type="ECO:0000256" key="1">
    <source>
        <dbReference type="ARBA" id="ARBA00007150"/>
    </source>
</evidence>
<dbReference type="InterPro" id="IPR001640">
    <property type="entry name" value="Lgt"/>
</dbReference>
<feature type="transmembrane region" description="Helical" evidence="7">
    <location>
        <begin position="79"/>
        <end position="102"/>
    </location>
</feature>
<keyword evidence="5 7" id="KW-1133">Transmembrane helix</keyword>
<gene>
    <name evidence="7 8" type="primary">lgt</name>
    <name evidence="8" type="ORF">E3J59_00965</name>
</gene>
<dbReference type="EMBL" id="SOJK01000042">
    <property type="protein sequence ID" value="TET48229.1"/>
    <property type="molecule type" value="Genomic_DNA"/>
</dbReference>
<feature type="transmembrane region" description="Helical" evidence="7">
    <location>
        <begin position="165"/>
        <end position="185"/>
    </location>
</feature>
<comment type="catalytic activity">
    <reaction evidence="7">
        <text>L-cysteinyl-[prolipoprotein] + a 1,2-diacyl-sn-glycero-3-phospho-(1'-sn-glycerol) = an S-1,2-diacyl-sn-glyceryl-L-cysteinyl-[prolipoprotein] + sn-glycerol 1-phosphate + H(+)</text>
        <dbReference type="Rhea" id="RHEA:56712"/>
        <dbReference type="Rhea" id="RHEA-COMP:14679"/>
        <dbReference type="Rhea" id="RHEA-COMP:14680"/>
        <dbReference type="ChEBI" id="CHEBI:15378"/>
        <dbReference type="ChEBI" id="CHEBI:29950"/>
        <dbReference type="ChEBI" id="CHEBI:57685"/>
        <dbReference type="ChEBI" id="CHEBI:64716"/>
        <dbReference type="ChEBI" id="CHEBI:140658"/>
        <dbReference type="EC" id="2.5.1.145"/>
    </reaction>
</comment>
<keyword evidence="3 7" id="KW-0808">Transferase</keyword>
<comment type="function">
    <text evidence="7">Catalyzes the transfer of the diacylglyceryl group from phosphatidylglycerol to the sulfhydryl group of the N-terminal cysteine of a prolipoprotein, the first step in the formation of mature lipoproteins.</text>
</comment>